<proteinExistence type="predicted"/>
<gene>
    <name evidence="1" type="ORF">Poli38472_011200</name>
</gene>
<name>A0A8K1CRU6_PYTOL</name>
<accession>A0A8K1CRU6</accession>
<dbReference type="Proteomes" id="UP000794436">
    <property type="component" value="Unassembled WGS sequence"/>
</dbReference>
<keyword evidence="2" id="KW-1185">Reference proteome</keyword>
<sequence length="588" mass="67457">MGVAWDDVEPWFDDLRDWLALAAASSARFEGHCFPTWRLQLVIRSEAYEEENDVTSPTELAVRLRELLEIVKLASMAKELTLWSEIVRQVDGGRVEDSPYPAVLEDFWLKFECGETLAHVSWLEHFTSTFFLPLEELPTSDGFGAIVDALKGHQRDQEDVGLEMATWLLTSGADRTNMPLYHRICFGAQEDAVWEADTTPAFIQWIERTGCDFRERGYGLLPLSESRPRNLRVHLHWNDHPLNFTSVELLRQLYDVHTTLDMSVHWNKSCCNRYHLDSEPQLVPSPKVHKTLLPAEVVDDDRRLPRFVAGHVKVDEDSLHRMLTALSRKRKVFVDVHIAFGYQFGTIVPQFNYSSSRVSFYPRSAFDYTPWLHGIGEFVHGLKISPWVPLSSEFFSQLLERCPSVRRLEIGWSRAVMNLMRASAATGQWPVEHLIISELTLAAARALDDPLHPIHKKISKISIKTIHRWNNGLATTVLLRSLQHSMCPVEIELWTMSDEQERWYAMAVEEVRTRGDLDVLIPTPLDSRCALISVLNARGGGFDRGVIKHILDYALVVAQHPITFVRQTPEAQVMMRSYLDREQTRTPL</sequence>
<dbReference type="EMBL" id="SPLM01000004">
    <property type="protein sequence ID" value="TMW67580.1"/>
    <property type="molecule type" value="Genomic_DNA"/>
</dbReference>
<evidence type="ECO:0000313" key="1">
    <source>
        <dbReference type="EMBL" id="TMW67580.1"/>
    </source>
</evidence>
<organism evidence="1 2">
    <name type="scientific">Pythium oligandrum</name>
    <name type="common">Mycoparasitic fungus</name>
    <dbReference type="NCBI Taxonomy" id="41045"/>
    <lineage>
        <taxon>Eukaryota</taxon>
        <taxon>Sar</taxon>
        <taxon>Stramenopiles</taxon>
        <taxon>Oomycota</taxon>
        <taxon>Peronosporomycetes</taxon>
        <taxon>Pythiales</taxon>
        <taxon>Pythiaceae</taxon>
        <taxon>Pythium</taxon>
    </lineage>
</organism>
<comment type="caution">
    <text evidence="1">The sequence shown here is derived from an EMBL/GenBank/DDBJ whole genome shotgun (WGS) entry which is preliminary data.</text>
</comment>
<evidence type="ECO:0000313" key="2">
    <source>
        <dbReference type="Proteomes" id="UP000794436"/>
    </source>
</evidence>
<protein>
    <submittedName>
        <fullName evidence="1">Uncharacterized protein</fullName>
    </submittedName>
</protein>
<reference evidence="1" key="1">
    <citation type="submission" date="2019-03" db="EMBL/GenBank/DDBJ databases">
        <title>Long read genome sequence of the mycoparasitic Pythium oligandrum ATCC 38472 isolated from sugarbeet rhizosphere.</title>
        <authorList>
            <person name="Gaulin E."/>
        </authorList>
    </citation>
    <scope>NUCLEOTIDE SEQUENCE</scope>
    <source>
        <strain evidence="1">ATCC 38472_TT</strain>
    </source>
</reference>
<dbReference type="AlphaFoldDB" id="A0A8K1CRU6"/>